<evidence type="ECO:0000259" key="6">
    <source>
        <dbReference type="PROSITE" id="PS51123"/>
    </source>
</evidence>
<dbReference type="InterPro" id="IPR036737">
    <property type="entry name" value="OmpA-like_sf"/>
</dbReference>
<protein>
    <recommendedName>
        <fullName evidence="6">OmpA-like domain-containing protein</fullName>
    </recommendedName>
</protein>
<organism evidence="7 8">
    <name type="scientific">Acinetobacter modestus</name>
    <dbReference type="NCBI Taxonomy" id="1776740"/>
    <lineage>
        <taxon>Bacteria</taxon>
        <taxon>Pseudomonadati</taxon>
        <taxon>Pseudomonadota</taxon>
        <taxon>Gammaproteobacteria</taxon>
        <taxon>Moraxellales</taxon>
        <taxon>Moraxellaceae</taxon>
        <taxon>Acinetobacter</taxon>
    </lineage>
</organism>
<comment type="caution">
    <text evidence="7">The sequence shown here is derived from an EMBL/GenBank/DDBJ whole genome shotgun (WGS) entry which is preliminary data.</text>
</comment>
<dbReference type="PROSITE" id="PS51123">
    <property type="entry name" value="OMPA_2"/>
    <property type="match status" value="1"/>
</dbReference>
<proteinExistence type="predicted"/>
<name>A0ABN0JMX8_9GAMM</name>
<evidence type="ECO:0000313" key="8">
    <source>
        <dbReference type="Proteomes" id="UP000013190"/>
    </source>
</evidence>
<dbReference type="CDD" id="cd07185">
    <property type="entry name" value="OmpA_C-like"/>
    <property type="match status" value="1"/>
</dbReference>
<accession>A0ABN0JMX8</accession>
<dbReference type="SUPFAM" id="SSF103088">
    <property type="entry name" value="OmpA-like"/>
    <property type="match status" value="1"/>
</dbReference>
<keyword evidence="5" id="KW-0732">Signal</keyword>
<gene>
    <name evidence="7" type="ORF">F992_02224</name>
</gene>
<dbReference type="InterPro" id="IPR050330">
    <property type="entry name" value="Bact_OuterMem_StrucFunc"/>
</dbReference>
<dbReference type="Proteomes" id="UP000013190">
    <property type="component" value="Unassembled WGS sequence"/>
</dbReference>
<feature type="signal peptide" evidence="5">
    <location>
        <begin position="1"/>
        <end position="32"/>
    </location>
</feature>
<dbReference type="PANTHER" id="PTHR30329:SF21">
    <property type="entry name" value="LIPOPROTEIN YIAD-RELATED"/>
    <property type="match status" value="1"/>
</dbReference>
<evidence type="ECO:0000256" key="3">
    <source>
        <dbReference type="ARBA" id="ARBA00023237"/>
    </source>
</evidence>
<dbReference type="PRINTS" id="PR01021">
    <property type="entry name" value="OMPADOMAIN"/>
</dbReference>
<reference evidence="8" key="1">
    <citation type="submission" date="2013-02" db="EMBL/GenBank/DDBJ databases">
        <title>The Genome Sequence of Acinetobacter sp. NIPH 236.</title>
        <authorList>
            <consortium name="The Broad Institute Genome Sequencing Platform"/>
            <consortium name="The Broad Institute Genome Sequencing Center for Infectious Disease"/>
            <person name="Cerqueira G."/>
            <person name="Feldgarden M."/>
            <person name="Courvalin P."/>
            <person name="Perichon B."/>
            <person name="Grillot-Courvalin C."/>
            <person name="Clermont D."/>
            <person name="Rocha E."/>
            <person name="Yoon E.-J."/>
            <person name="Nemec A."/>
            <person name="Walker B."/>
            <person name="Young S.K."/>
            <person name="Zeng Q."/>
            <person name="Gargeya S."/>
            <person name="Fitzgerald M."/>
            <person name="Haas B."/>
            <person name="Abouelleil A."/>
            <person name="Alvarado L."/>
            <person name="Arachchi H.M."/>
            <person name="Berlin A.M."/>
            <person name="Chapman S.B."/>
            <person name="Dewar J."/>
            <person name="Goldberg J."/>
            <person name="Griggs A."/>
            <person name="Gujja S."/>
            <person name="Hansen M."/>
            <person name="Howarth C."/>
            <person name="Imamovic A."/>
            <person name="Larimer J."/>
            <person name="McCowan C."/>
            <person name="Murphy C."/>
            <person name="Neiman D."/>
            <person name="Pearson M."/>
            <person name="Priest M."/>
            <person name="Roberts A."/>
            <person name="Saif S."/>
            <person name="Shea T."/>
            <person name="Sisk P."/>
            <person name="Sykes S."/>
            <person name="Wortman J."/>
            <person name="Nusbaum C."/>
            <person name="Birren B."/>
        </authorList>
    </citation>
    <scope>NUCLEOTIDE SEQUENCE [LARGE SCALE GENOMIC DNA]</scope>
    <source>
        <strain evidence="8">NIPH 236</strain>
    </source>
</reference>
<dbReference type="Pfam" id="PF00691">
    <property type="entry name" value="OmpA"/>
    <property type="match status" value="1"/>
</dbReference>
<keyword evidence="2 4" id="KW-0472">Membrane</keyword>
<evidence type="ECO:0000256" key="5">
    <source>
        <dbReference type="SAM" id="SignalP"/>
    </source>
</evidence>
<sequence>MKYLHNNLYKMCSYFYIGVSASLLAVSTSVFAESASEQIIVGEQSSSLVQDVNQQKPYNPKDKQVAALQTRLIPYLKPSENIAYYQAIKALSWLSYAAHEGSEKSPSSARIEALQQAKIIIEALEQGQIEKFTLTTAILSQSSVMRRDLWANAELLKQTEGFSCAQAEIAQAEVMLVWAAAEHCELGWRHSRELFLSAQSLIDQSNLKASACKSATVLELPKINYPSLQELNGDAKGCHGVKGKWPIWSPEQKVVTEPLIVKVPSNAPNVVHFALDQSNLSKESIDVLNQVVTFLKDNPTYTLTLYGFTDARASEQYNLKLSMRRAQSVLAYLQQQGIHLDRVAVEAKGKNQTINDENQKFGHALSRRVELVYVDPEGKEVSTFKQRQDLQVEK</sequence>
<dbReference type="EMBL" id="APOJ01000025">
    <property type="protein sequence ID" value="ENU26675.1"/>
    <property type="molecule type" value="Genomic_DNA"/>
</dbReference>
<feature type="domain" description="OmpA-like" evidence="6">
    <location>
        <begin position="260"/>
        <end position="377"/>
    </location>
</feature>
<evidence type="ECO:0000256" key="2">
    <source>
        <dbReference type="ARBA" id="ARBA00023136"/>
    </source>
</evidence>
<dbReference type="GeneID" id="92835605"/>
<dbReference type="Gene3D" id="3.30.1330.60">
    <property type="entry name" value="OmpA-like domain"/>
    <property type="match status" value="1"/>
</dbReference>
<reference evidence="7 8" key="2">
    <citation type="journal article" date="2016" name="Int. J. Syst. Evol. Microbiol.">
        <title>Taxonomy of haemolytic and/or proteolytic strains of the genus Acinetobacter with the proposal of Acinetobacter courvalinii sp. nov. (genomic species 14 sensu Bouvet &amp; Jeanjean), Acinetobacter dispersus sp. nov. (genomic species 17), Acinetobacter modestus sp. nov., Acinetobacter proteolyticus sp. nov. and Acinetobacter vivianii sp. nov.</title>
        <authorList>
            <person name="Nemec A."/>
            <person name="Radolfova-Krizova L."/>
            <person name="Maixnerova M."/>
            <person name="Vrestiakova E."/>
            <person name="Jezek P."/>
            <person name="Sedo O."/>
        </authorList>
    </citation>
    <scope>NUCLEOTIDE SEQUENCE [LARGE SCALE GENOMIC DNA]</scope>
    <source>
        <strain evidence="7 8">NIPH 236</strain>
    </source>
</reference>
<feature type="chain" id="PRO_5046214876" description="OmpA-like domain-containing protein" evidence="5">
    <location>
        <begin position="33"/>
        <end position="394"/>
    </location>
</feature>
<evidence type="ECO:0000256" key="4">
    <source>
        <dbReference type="PROSITE-ProRule" id="PRU00473"/>
    </source>
</evidence>
<dbReference type="RefSeq" id="WP_004662630.1">
    <property type="nucleotide sequence ID" value="NZ_BMDV01000001.1"/>
</dbReference>
<dbReference type="PANTHER" id="PTHR30329">
    <property type="entry name" value="STATOR ELEMENT OF FLAGELLAR MOTOR COMPLEX"/>
    <property type="match status" value="1"/>
</dbReference>
<evidence type="ECO:0000313" key="7">
    <source>
        <dbReference type="EMBL" id="ENU26675.1"/>
    </source>
</evidence>
<dbReference type="InterPro" id="IPR006665">
    <property type="entry name" value="OmpA-like"/>
</dbReference>
<keyword evidence="3" id="KW-0998">Cell outer membrane</keyword>
<keyword evidence="8" id="KW-1185">Reference proteome</keyword>
<evidence type="ECO:0000256" key="1">
    <source>
        <dbReference type="ARBA" id="ARBA00004442"/>
    </source>
</evidence>
<dbReference type="InterPro" id="IPR006664">
    <property type="entry name" value="OMP_bac"/>
</dbReference>
<comment type="subcellular location">
    <subcellularLocation>
        <location evidence="1">Cell outer membrane</location>
    </subcellularLocation>
</comment>